<feature type="compositionally biased region" description="Acidic residues" evidence="3">
    <location>
        <begin position="290"/>
        <end position="304"/>
    </location>
</feature>
<feature type="compositionally biased region" description="Pro residues" evidence="3">
    <location>
        <begin position="159"/>
        <end position="171"/>
    </location>
</feature>
<gene>
    <name evidence="5" type="ORF">V8G54_014587</name>
</gene>
<dbReference type="AlphaFoldDB" id="A0AAQ3NKA5"/>
<dbReference type="SMART" id="SM00360">
    <property type="entry name" value="RRM"/>
    <property type="match status" value="2"/>
</dbReference>
<evidence type="ECO:0000313" key="5">
    <source>
        <dbReference type="EMBL" id="WVZ10057.1"/>
    </source>
</evidence>
<feature type="domain" description="RRM" evidence="4">
    <location>
        <begin position="79"/>
        <end position="156"/>
    </location>
</feature>
<evidence type="ECO:0000256" key="2">
    <source>
        <dbReference type="PROSITE-ProRule" id="PRU00176"/>
    </source>
</evidence>
<dbReference type="CDD" id="cd00590">
    <property type="entry name" value="RRM_SF"/>
    <property type="match status" value="1"/>
</dbReference>
<dbReference type="PANTHER" id="PTHR48025">
    <property type="entry name" value="OS02G0815200 PROTEIN"/>
    <property type="match status" value="1"/>
</dbReference>
<dbReference type="InterPro" id="IPR035979">
    <property type="entry name" value="RBD_domain_sf"/>
</dbReference>
<dbReference type="Proteomes" id="UP001374535">
    <property type="component" value="Chromosome 5"/>
</dbReference>
<feature type="region of interest" description="Disordered" evidence="3">
    <location>
        <begin position="155"/>
        <end position="177"/>
    </location>
</feature>
<dbReference type="GO" id="GO:1901259">
    <property type="term" value="P:chloroplast rRNA processing"/>
    <property type="evidence" value="ECO:0007669"/>
    <property type="project" value="TreeGrafter"/>
</dbReference>
<evidence type="ECO:0000259" key="4">
    <source>
        <dbReference type="PROSITE" id="PS50102"/>
    </source>
</evidence>
<evidence type="ECO:0000256" key="1">
    <source>
        <dbReference type="ARBA" id="ARBA00022884"/>
    </source>
</evidence>
<organism evidence="5 6">
    <name type="scientific">Vigna mungo</name>
    <name type="common">Black gram</name>
    <name type="synonym">Phaseolus mungo</name>
    <dbReference type="NCBI Taxonomy" id="3915"/>
    <lineage>
        <taxon>Eukaryota</taxon>
        <taxon>Viridiplantae</taxon>
        <taxon>Streptophyta</taxon>
        <taxon>Embryophyta</taxon>
        <taxon>Tracheophyta</taxon>
        <taxon>Spermatophyta</taxon>
        <taxon>Magnoliopsida</taxon>
        <taxon>eudicotyledons</taxon>
        <taxon>Gunneridae</taxon>
        <taxon>Pentapetalae</taxon>
        <taxon>rosids</taxon>
        <taxon>fabids</taxon>
        <taxon>Fabales</taxon>
        <taxon>Fabaceae</taxon>
        <taxon>Papilionoideae</taxon>
        <taxon>50 kb inversion clade</taxon>
        <taxon>NPAAA clade</taxon>
        <taxon>indigoferoid/millettioid clade</taxon>
        <taxon>Phaseoleae</taxon>
        <taxon>Vigna</taxon>
    </lineage>
</organism>
<proteinExistence type="predicted"/>
<feature type="compositionally biased region" description="Basic and acidic residues" evidence="3">
    <location>
        <begin position="268"/>
        <end position="289"/>
    </location>
</feature>
<keyword evidence="1 2" id="KW-0694">RNA-binding</keyword>
<protein>
    <recommendedName>
        <fullName evidence="4">RRM domain-containing protein</fullName>
    </recommendedName>
</protein>
<dbReference type="Gene3D" id="3.30.70.330">
    <property type="match status" value="2"/>
</dbReference>
<sequence>MATLESALTLFAPQRFSDNYRSSAKPPHSIKLHTSSSLFFSSKASFKSARLCFQLCSALQELPTTEKTPDSTQPTDNLTKLYVANLPWTLSPADIKNLFAQCGPVTDVEIIRNKKGRHMGYAFVTMDSGEEAQAALDKFDTYELSGRIIRVEFAKQLNKPPPSPSPPPPPSGRRNPRETRHVLYVSNLTWKARSTHLRQVFTENFKTPVSARVVFDSPSKRSAGYGFVSFLTKEDAEAAISAVDGKENNLLFARPLQELMGRPLRLTFSEKKDKEAGGGKEEDQIKDAGIEDEDQSSDAQPEES</sequence>
<dbReference type="PANTHER" id="PTHR48025:SF6">
    <property type="entry name" value="RRM DOMAIN-CONTAINING PROTEIN"/>
    <property type="match status" value="1"/>
</dbReference>
<reference evidence="5 6" key="1">
    <citation type="journal article" date="2023" name="Life. Sci Alliance">
        <title>Evolutionary insights into 3D genome organization and epigenetic landscape of Vigna mungo.</title>
        <authorList>
            <person name="Junaid A."/>
            <person name="Singh B."/>
            <person name="Bhatia S."/>
        </authorList>
    </citation>
    <scope>NUCLEOTIDE SEQUENCE [LARGE SCALE GENOMIC DNA]</scope>
    <source>
        <strain evidence="5">Urdbean</strain>
    </source>
</reference>
<evidence type="ECO:0000256" key="3">
    <source>
        <dbReference type="SAM" id="MobiDB-lite"/>
    </source>
</evidence>
<accession>A0AAQ3NKA5</accession>
<dbReference type="PROSITE" id="PS50102">
    <property type="entry name" value="RRM"/>
    <property type="match status" value="2"/>
</dbReference>
<feature type="region of interest" description="Disordered" evidence="3">
    <location>
        <begin position="266"/>
        <end position="304"/>
    </location>
</feature>
<dbReference type="GO" id="GO:0003729">
    <property type="term" value="F:mRNA binding"/>
    <property type="evidence" value="ECO:0007669"/>
    <property type="project" value="TreeGrafter"/>
</dbReference>
<feature type="domain" description="RRM" evidence="4">
    <location>
        <begin position="181"/>
        <end position="271"/>
    </location>
</feature>
<dbReference type="GO" id="GO:0009535">
    <property type="term" value="C:chloroplast thylakoid membrane"/>
    <property type="evidence" value="ECO:0007669"/>
    <property type="project" value="TreeGrafter"/>
</dbReference>
<dbReference type="Pfam" id="PF00076">
    <property type="entry name" value="RRM_1"/>
    <property type="match status" value="2"/>
</dbReference>
<dbReference type="InterPro" id="IPR000504">
    <property type="entry name" value="RRM_dom"/>
</dbReference>
<name>A0AAQ3NKA5_VIGMU</name>
<dbReference type="InterPro" id="IPR012677">
    <property type="entry name" value="Nucleotide-bd_a/b_plait_sf"/>
</dbReference>
<dbReference type="EMBL" id="CP144696">
    <property type="protein sequence ID" value="WVZ10057.1"/>
    <property type="molecule type" value="Genomic_DNA"/>
</dbReference>
<keyword evidence="6" id="KW-1185">Reference proteome</keyword>
<dbReference type="InterPro" id="IPR050502">
    <property type="entry name" value="Euk_RNA-bind_prot"/>
</dbReference>
<dbReference type="SUPFAM" id="SSF54928">
    <property type="entry name" value="RNA-binding domain, RBD"/>
    <property type="match status" value="1"/>
</dbReference>
<evidence type="ECO:0000313" key="6">
    <source>
        <dbReference type="Proteomes" id="UP001374535"/>
    </source>
</evidence>